<keyword evidence="3" id="KW-1185">Reference proteome</keyword>
<evidence type="ECO:0000313" key="2">
    <source>
        <dbReference type="EMBL" id="KAK7079543.1"/>
    </source>
</evidence>
<feature type="non-terminal residue" evidence="2">
    <location>
        <position position="105"/>
    </location>
</feature>
<evidence type="ECO:0000313" key="3">
    <source>
        <dbReference type="Proteomes" id="UP001381693"/>
    </source>
</evidence>
<comment type="caution">
    <text evidence="2">The sequence shown here is derived from an EMBL/GenBank/DDBJ whole genome shotgun (WGS) entry which is preliminary data.</text>
</comment>
<evidence type="ECO:0000256" key="1">
    <source>
        <dbReference type="SAM" id="MobiDB-lite"/>
    </source>
</evidence>
<dbReference type="EMBL" id="JAXCGZ010006772">
    <property type="protein sequence ID" value="KAK7079543.1"/>
    <property type="molecule type" value="Genomic_DNA"/>
</dbReference>
<name>A0AAN8XFR5_HALRR</name>
<accession>A0AAN8XFR5</accession>
<dbReference type="Proteomes" id="UP001381693">
    <property type="component" value="Unassembled WGS sequence"/>
</dbReference>
<feature type="compositionally biased region" description="Low complexity" evidence="1">
    <location>
        <begin position="84"/>
        <end position="93"/>
    </location>
</feature>
<gene>
    <name evidence="2" type="ORF">SK128_017115</name>
</gene>
<sequence length="105" mass="11330">MEMKEQQQQVEVNCKDSSVPCSHTPNLLELQLLNSPKSNGQAVWNKNPNIADVDVLQIEPASLTSSVEYSKCCGSNSLLVTSSVFKSSSSKNSSELRNGTGKQGL</sequence>
<feature type="region of interest" description="Disordered" evidence="1">
    <location>
        <begin position="84"/>
        <end position="105"/>
    </location>
</feature>
<proteinExistence type="predicted"/>
<dbReference type="AlphaFoldDB" id="A0AAN8XFR5"/>
<reference evidence="2 3" key="1">
    <citation type="submission" date="2023-11" db="EMBL/GenBank/DDBJ databases">
        <title>Halocaridina rubra genome assembly.</title>
        <authorList>
            <person name="Smith C."/>
        </authorList>
    </citation>
    <scope>NUCLEOTIDE SEQUENCE [LARGE SCALE GENOMIC DNA]</scope>
    <source>
        <strain evidence="2">EP-1</strain>
        <tissue evidence="2">Whole</tissue>
    </source>
</reference>
<protein>
    <submittedName>
        <fullName evidence="2">Uncharacterized protein</fullName>
    </submittedName>
</protein>
<organism evidence="2 3">
    <name type="scientific">Halocaridina rubra</name>
    <name type="common">Hawaiian red shrimp</name>
    <dbReference type="NCBI Taxonomy" id="373956"/>
    <lineage>
        <taxon>Eukaryota</taxon>
        <taxon>Metazoa</taxon>
        <taxon>Ecdysozoa</taxon>
        <taxon>Arthropoda</taxon>
        <taxon>Crustacea</taxon>
        <taxon>Multicrustacea</taxon>
        <taxon>Malacostraca</taxon>
        <taxon>Eumalacostraca</taxon>
        <taxon>Eucarida</taxon>
        <taxon>Decapoda</taxon>
        <taxon>Pleocyemata</taxon>
        <taxon>Caridea</taxon>
        <taxon>Atyoidea</taxon>
        <taxon>Atyidae</taxon>
        <taxon>Halocaridina</taxon>
    </lineage>
</organism>